<gene>
    <name evidence="2" type="ORF">E3J59_06885</name>
</gene>
<dbReference type="EMBL" id="SOJK01000286">
    <property type="protein sequence ID" value="TET43162.1"/>
    <property type="molecule type" value="Genomic_DNA"/>
</dbReference>
<protein>
    <submittedName>
        <fullName evidence="2">Uncharacterized protein</fullName>
    </submittedName>
</protein>
<feature type="coiled-coil region" evidence="1">
    <location>
        <begin position="36"/>
        <end position="68"/>
    </location>
</feature>
<proteinExistence type="predicted"/>
<comment type="caution">
    <text evidence="2">The sequence shown here is derived from an EMBL/GenBank/DDBJ whole genome shotgun (WGS) entry which is preliminary data.</text>
</comment>
<accession>A0A523UKV5</accession>
<evidence type="ECO:0000256" key="1">
    <source>
        <dbReference type="SAM" id="Coils"/>
    </source>
</evidence>
<reference evidence="2 3" key="1">
    <citation type="submission" date="2019-03" db="EMBL/GenBank/DDBJ databases">
        <title>Metabolic potential of uncultured bacteria and archaea associated with petroleum seepage in deep-sea sediments.</title>
        <authorList>
            <person name="Dong X."/>
            <person name="Hubert C."/>
        </authorList>
    </citation>
    <scope>NUCLEOTIDE SEQUENCE [LARGE SCALE GENOMIC DNA]</scope>
    <source>
        <strain evidence="2">E29_bin78</strain>
    </source>
</reference>
<keyword evidence="1" id="KW-0175">Coiled coil</keyword>
<name>A0A523UKV5_UNCAE</name>
<dbReference type="AlphaFoldDB" id="A0A523UKV5"/>
<evidence type="ECO:0000313" key="3">
    <source>
        <dbReference type="Proteomes" id="UP000320679"/>
    </source>
</evidence>
<organism evidence="2 3">
    <name type="scientific">Aerophobetes bacterium</name>
    <dbReference type="NCBI Taxonomy" id="2030807"/>
    <lineage>
        <taxon>Bacteria</taxon>
        <taxon>Candidatus Aerophobota</taxon>
    </lineage>
</organism>
<sequence>MKIRWGNLGIVLALVALAASIFFGALRISQTAISSVERAQRSMEQTQKELAQEARKLTQELRQELRRDTIALTYAFRNASMENRVITTEDFEKGYQFVDSLLIPTLAKLWSD</sequence>
<dbReference type="Proteomes" id="UP000320679">
    <property type="component" value="Unassembled WGS sequence"/>
</dbReference>
<evidence type="ECO:0000313" key="2">
    <source>
        <dbReference type="EMBL" id="TET43162.1"/>
    </source>
</evidence>